<reference evidence="1" key="1">
    <citation type="submission" date="2020-06" db="EMBL/GenBank/DDBJ databases">
        <authorList>
            <person name="Li T."/>
            <person name="Hu X."/>
            <person name="Zhang T."/>
            <person name="Song X."/>
            <person name="Zhang H."/>
            <person name="Dai N."/>
            <person name="Sheng W."/>
            <person name="Hou X."/>
            <person name="Wei L."/>
        </authorList>
    </citation>
    <scope>NUCLEOTIDE SEQUENCE</scope>
    <source>
        <strain evidence="1">KEN1</strain>
        <tissue evidence="1">Leaf</tissue>
    </source>
</reference>
<sequence>MCECWLDAVIFGRLGLRPLVNCSDHKALLLRLMDSQDTRVAGQIEACQSSLSQWSKSVFQAQKKRGQVPKEKMERLLGKQITPEVTAKIDLVRKEPESYADYEEPVSRLRSKEMWLREGDRNIGWPLAENIAKGTEHLHRVVDASMVEDMLQPYTVLKVSKALFQMGPQKSPGPDETKGGLGWMALKLDVSKVYDKVEWSFLEQRPLAPFLTMLNALDSFEASLECVSTVKGVLDIYRRAWGQEINFSKSSVAFSRNTSKALCLSIAAELSILKENKMELYLALPSRVARSKGELFGTAIPSYAMGCFKLPVSLLKEVQRWRQRVGLGELIHAWFDPWLPRPRFFKPITPRPALGGELLVYELLDPVWGSGTLEGFGNYSDRKIAILSLVFLSVVQGRRMLGVALFQERHVFSS</sequence>
<gene>
    <name evidence="1" type="ORF">Slati_0852000</name>
</gene>
<name>A0AAW2XLX7_9LAMI</name>
<dbReference type="AlphaFoldDB" id="A0AAW2XLX7"/>
<protein>
    <recommendedName>
        <fullName evidence="2">Reverse transcriptase</fullName>
    </recommendedName>
</protein>
<proteinExistence type="predicted"/>
<evidence type="ECO:0008006" key="2">
    <source>
        <dbReference type="Google" id="ProtNLM"/>
    </source>
</evidence>
<evidence type="ECO:0000313" key="1">
    <source>
        <dbReference type="EMBL" id="KAL0455128.1"/>
    </source>
</evidence>
<organism evidence="1">
    <name type="scientific">Sesamum latifolium</name>
    <dbReference type="NCBI Taxonomy" id="2727402"/>
    <lineage>
        <taxon>Eukaryota</taxon>
        <taxon>Viridiplantae</taxon>
        <taxon>Streptophyta</taxon>
        <taxon>Embryophyta</taxon>
        <taxon>Tracheophyta</taxon>
        <taxon>Spermatophyta</taxon>
        <taxon>Magnoliopsida</taxon>
        <taxon>eudicotyledons</taxon>
        <taxon>Gunneridae</taxon>
        <taxon>Pentapetalae</taxon>
        <taxon>asterids</taxon>
        <taxon>lamiids</taxon>
        <taxon>Lamiales</taxon>
        <taxon>Pedaliaceae</taxon>
        <taxon>Sesamum</taxon>
    </lineage>
</organism>
<dbReference type="EMBL" id="JACGWN010000003">
    <property type="protein sequence ID" value="KAL0455128.1"/>
    <property type="molecule type" value="Genomic_DNA"/>
</dbReference>
<accession>A0AAW2XLX7</accession>
<reference evidence="1" key="2">
    <citation type="journal article" date="2024" name="Plant">
        <title>Genomic evolution and insights into agronomic trait innovations of Sesamum species.</title>
        <authorList>
            <person name="Miao H."/>
            <person name="Wang L."/>
            <person name="Qu L."/>
            <person name="Liu H."/>
            <person name="Sun Y."/>
            <person name="Le M."/>
            <person name="Wang Q."/>
            <person name="Wei S."/>
            <person name="Zheng Y."/>
            <person name="Lin W."/>
            <person name="Duan Y."/>
            <person name="Cao H."/>
            <person name="Xiong S."/>
            <person name="Wang X."/>
            <person name="Wei L."/>
            <person name="Li C."/>
            <person name="Ma Q."/>
            <person name="Ju M."/>
            <person name="Zhao R."/>
            <person name="Li G."/>
            <person name="Mu C."/>
            <person name="Tian Q."/>
            <person name="Mei H."/>
            <person name="Zhang T."/>
            <person name="Gao T."/>
            <person name="Zhang H."/>
        </authorList>
    </citation>
    <scope>NUCLEOTIDE SEQUENCE</scope>
    <source>
        <strain evidence="1">KEN1</strain>
    </source>
</reference>
<comment type="caution">
    <text evidence="1">The sequence shown here is derived from an EMBL/GenBank/DDBJ whole genome shotgun (WGS) entry which is preliminary data.</text>
</comment>